<name>A0A8X6L6X6_TRICU</name>
<organism evidence="1 2">
    <name type="scientific">Trichonephila clavata</name>
    <name type="common">Joro spider</name>
    <name type="synonym">Nephila clavata</name>
    <dbReference type="NCBI Taxonomy" id="2740835"/>
    <lineage>
        <taxon>Eukaryota</taxon>
        <taxon>Metazoa</taxon>
        <taxon>Ecdysozoa</taxon>
        <taxon>Arthropoda</taxon>
        <taxon>Chelicerata</taxon>
        <taxon>Arachnida</taxon>
        <taxon>Araneae</taxon>
        <taxon>Araneomorphae</taxon>
        <taxon>Entelegynae</taxon>
        <taxon>Araneoidea</taxon>
        <taxon>Nephilidae</taxon>
        <taxon>Trichonephila</taxon>
    </lineage>
</organism>
<dbReference type="OrthoDB" id="6435530at2759"/>
<evidence type="ECO:0000313" key="1">
    <source>
        <dbReference type="EMBL" id="GFQ98749.1"/>
    </source>
</evidence>
<evidence type="ECO:0000313" key="2">
    <source>
        <dbReference type="Proteomes" id="UP000887116"/>
    </source>
</evidence>
<protein>
    <submittedName>
        <fullName evidence="1">Uncharacterized protein</fullName>
    </submittedName>
</protein>
<keyword evidence="2" id="KW-1185">Reference proteome</keyword>
<sequence length="123" mass="13755">MKTSEIKITSISVFAHSRPVSRQALGLRPLLPPLTENVLPSGQVESIPAGNDLFKPRSQIMVGKMPIARAIKTLYQLSSIPSELEYNNEKGKEWIKKKHTAKESRCSICNLLFSPFFSSGRKK</sequence>
<dbReference type="EMBL" id="BMAO01024922">
    <property type="protein sequence ID" value="GFQ98749.1"/>
    <property type="molecule type" value="Genomic_DNA"/>
</dbReference>
<dbReference type="Proteomes" id="UP000887116">
    <property type="component" value="Unassembled WGS sequence"/>
</dbReference>
<proteinExistence type="predicted"/>
<accession>A0A8X6L6X6</accession>
<comment type="caution">
    <text evidence="1">The sequence shown here is derived from an EMBL/GenBank/DDBJ whole genome shotgun (WGS) entry which is preliminary data.</text>
</comment>
<dbReference type="AlphaFoldDB" id="A0A8X6L6X6"/>
<gene>
    <name evidence="1" type="ORF">TNCT_320441</name>
</gene>
<reference evidence="1" key="1">
    <citation type="submission" date="2020-07" db="EMBL/GenBank/DDBJ databases">
        <title>Multicomponent nature underlies the extraordinary mechanical properties of spider dragline silk.</title>
        <authorList>
            <person name="Kono N."/>
            <person name="Nakamura H."/>
            <person name="Mori M."/>
            <person name="Yoshida Y."/>
            <person name="Ohtoshi R."/>
            <person name="Malay A.D."/>
            <person name="Moran D.A.P."/>
            <person name="Tomita M."/>
            <person name="Numata K."/>
            <person name="Arakawa K."/>
        </authorList>
    </citation>
    <scope>NUCLEOTIDE SEQUENCE</scope>
</reference>